<evidence type="ECO:0000256" key="1">
    <source>
        <dbReference type="SAM" id="MobiDB-lite"/>
    </source>
</evidence>
<dbReference type="Proteomes" id="UP001165135">
    <property type="component" value="Unassembled WGS sequence"/>
</dbReference>
<proteinExistence type="predicted"/>
<dbReference type="AlphaFoldDB" id="A0A9W6RNL6"/>
<reference evidence="2" key="1">
    <citation type="submission" date="2023-03" db="EMBL/GenBank/DDBJ databases">
        <title>Actinoallomurus iriomotensis NBRC 103681.</title>
        <authorList>
            <person name="Ichikawa N."/>
            <person name="Sato H."/>
            <person name="Tonouchi N."/>
        </authorList>
    </citation>
    <scope>NUCLEOTIDE SEQUENCE</scope>
    <source>
        <strain evidence="2">NBRC 103681</strain>
    </source>
</reference>
<comment type="caution">
    <text evidence="2">The sequence shown here is derived from an EMBL/GenBank/DDBJ whole genome shotgun (WGS) entry which is preliminary data.</text>
</comment>
<evidence type="ECO:0000313" key="2">
    <source>
        <dbReference type="EMBL" id="GLY78480.1"/>
    </source>
</evidence>
<dbReference type="EMBL" id="BSTJ01000009">
    <property type="protein sequence ID" value="GLY78480.1"/>
    <property type="molecule type" value="Genomic_DNA"/>
</dbReference>
<accession>A0A9W6RNL6</accession>
<gene>
    <name evidence="2" type="ORF">Airi01_067470</name>
</gene>
<dbReference type="RefSeq" id="WP_285629344.1">
    <property type="nucleotide sequence ID" value="NZ_BSTJ01000009.1"/>
</dbReference>
<organism evidence="2 3">
    <name type="scientific">Actinoallomurus iriomotensis</name>
    <dbReference type="NCBI Taxonomy" id="478107"/>
    <lineage>
        <taxon>Bacteria</taxon>
        <taxon>Bacillati</taxon>
        <taxon>Actinomycetota</taxon>
        <taxon>Actinomycetes</taxon>
        <taxon>Streptosporangiales</taxon>
        <taxon>Thermomonosporaceae</taxon>
        <taxon>Actinoallomurus</taxon>
    </lineage>
</organism>
<protein>
    <submittedName>
        <fullName evidence="2">Uncharacterized protein</fullName>
    </submittedName>
</protein>
<name>A0A9W6RNL6_9ACTN</name>
<feature type="region of interest" description="Disordered" evidence="1">
    <location>
        <begin position="44"/>
        <end position="71"/>
    </location>
</feature>
<sequence>MTDQVFPPEEEGTCECGALLEEGRTSCFKCRARARWLRRQVGRRIAARRPGGTRRPAGRPSRKAEAGVSWT</sequence>
<evidence type="ECO:0000313" key="3">
    <source>
        <dbReference type="Proteomes" id="UP001165135"/>
    </source>
</evidence>